<organism evidence="1 2">
    <name type="scientific">Marinoscillum furvescens DSM 4134</name>
    <dbReference type="NCBI Taxonomy" id="1122208"/>
    <lineage>
        <taxon>Bacteria</taxon>
        <taxon>Pseudomonadati</taxon>
        <taxon>Bacteroidota</taxon>
        <taxon>Cytophagia</taxon>
        <taxon>Cytophagales</taxon>
        <taxon>Reichenbachiellaceae</taxon>
        <taxon>Marinoscillum</taxon>
    </lineage>
</organism>
<evidence type="ECO:0000313" key="1">
    <source>
        <dbReference type="EMBL" id="REE00438.1"/>
    </source>
</evidence>
<reference evidence="1 2" key="1">
    <citation type="submission" date="2018-07" db="EMBL/GenBank/DDBJ databases">
        <title>Genomic Encyclopedia of Type Strains, Phase IV (KMG-IV): sequencing the most valuable type-strain genomes for metagenomic binning, comparative biology and taxonomic classification.</title>
        <authorList>
            <person name="Goeker M."/>
        </authorList>
    </citation>
    <scope>NUCLEOTIDE SEQUENCE [LARGE SCALE GENOMIC DNA]</scope>
    <source>
        <strain evidence="1 2">DSM 4134</strain>
    </source>
</reference>
<proteinExistence type="predicted"/>
<evidence type="ECO:0000313" key="2">
    <source>
        <dbReference type="Proteomes" id="UP000256779"/>
    </source>
</evidence>
<protein>
    <submittedName>
        <fullName evidence="1">Uncharacterized protein</fullName>
    </submittedName>
</protein>
<dbReference type="EMBL" id="QREG01000005">
    <property type="protein sequence ID" value="REE00438.1"/>
    <property type="molecule type" value="Genomic_DNA"/>
</dbReference>
<name>A0A3D9L635_MARFU</name>
<accession>A0A3D9L635</accession>
<sequence length="47" mass="5080">MIQFILVAALAIGAAFFLGRKIFNLVRGTDQPGCEKCAANEVARKRA</sequence>
<dbReference type="AlphaFoldDB" id="A0A3D9L635"/>
<comment type="caution">
    <text evidence="1">The sequence shown here is derived from an EMBL/GenBank/DDBJ whole genome shotgun (WGS) entry which is preliminary data.</text>
</comment>
<keyword evidence="2" id="KW-1185">Reference proteome</keyword>
<dbReference type="RefSeq" id="WP_170147921.1">
    <property type="nucleotide sequence ID" value="NZ_QREG01000005.1"/>
</dbReference>
<gene>
    <name evidence="1" type="ORF">C7460_10559</name>
</gene>
<dbReference type="Proteomes" id="UP000256779">
    <property type="component" value="Unassembled WGS sequence"/>
</dbReference>